<accession>A0A7W7WBV9</accession>
<organism evidence="1 2">
    <name type="scientific">Streptosporangium album</name>
    <dbReference type="NCBI Taxonomy" id="47479"/>
    <lineage>
        <taxon>Bacteria</taxon>
        <taxon>Bacillati</taxon>
        <taxon>Actinomycetota</taxon>
        <taxon>Actinomycetes</taxon>
        <taxon>Streptosporangiales</taxon>
        <taxon>Streptosporangiaceae</taxon>
        <taxon>Streptosporangium</taxon>
    </lineage>
</organism>
<keyword evidence="2" id="KW-1185">Reference proteome</keyword>
<dbReference type="AlphaFoldDB" id="A0A7W7WBV9"/>
<comment type="caution">
    <text evidence="1">The sequence shown here is derived from an EMBL/GenBank/DDBJ whole genome shotgun (WGS) entry which is preliminary data.</text>
</comment>
<protein>
    <submittedName>
        <fullName evidence="1">Uncharacterized protein</fullName>
    </submittedName>
</protein>
<reference evidence="1 2" key="1">
    <citation type="submission" date="2020-08" db="EMBL/GenBank/DDBJ databases">
        <title>Sequencing the genomes of 1000 actinobacteria strains.</title>
        <authorList>
            <person name="Klenk H.-P."/>
        </authorList>
    </citation>
    <scope>NUCLEOTIDE SEQUENCE [LARGE SCALE GENOMIC DNA]</scope>
    <source>
        <strain evidence="1 2">DSM 43023</strain>
    </source>
</reference>
<evidence type="ECO:0000313" key="2">
    <source>
        <dbReference type="Proteomes" id="UP000534286"/>
    </source>
</evidence>
<sequence>MSAETIAPHADCAEVRRLVAVEFAAHKEQLLQRFAQDVERTLMAMRPTVHDGETWVAAATFEASARVALRLAGLPADLKEASQ</sequence>
<gene>
    <name evidence="1" type="ORF">FHR32_005087</name>
</gene>
<dbReference type="RefSeq" id="WP_184756876.1">
    <property type="nucleotide sequence ID" value="NZ_BAABEK010000005.1"/>
</dbReference>
<dbReference type="EMBL" id="JACHJU010000002">
    <property type="protein sequence ID" value="MBB4940710.1"/>
    <property type="molecule type" value="Genomic_DNA"/>
</dbReference>
<name>A0A7W7WBV9_9ACTN</name>
<evidence type="ECO:0000313" key="1">
    <source>
        <dbReference type="EMBL" id="MBB4940710.1"/>
    </source>
</evidence>
<dbReference type="Proteomes" id="UP000534286">
    <property type="component" value="Unassembled WGS sequence"/>
</dbReference>
<proteinExistence type="predicted"/>